<evidence type="ECO:0000256" key="2">
    <source>
        <dbReference type="SAM" id="Phobius"/>
    </source>
</evidence>
<dbReference type="InterPro" id="IPR053951">
    <property type="entry name" value="K_trans_N"/>
</dbReference>
<feature type="domain" description="K+ potassium transporter integral membrane" evidence="3">
    <location>
        <begin position="1"/>
        <end position="134"/>
    </location>
</feature>
<keyword evidence="2" id="KW-0472">Membrane</keyword>
<dbReference type="Proteomes" id="UP000182719">
    <property type="component" value="Unassembled WGS sequence"/>
</dbReference>
<evidence type="ECO:0000259" key="3">
    <source>
        <dbReference type="Pfam" id="PF02705"/>
    </source>
</evidence>
<dbReference type="Pfam" id="PF02705">
    <property type="entry name" value="K_trans"/>
    <property type="match status" value="1"/>
</dbReference>
<dbReference type="InterPro" id="IPR003855">
    <property type="entry name" value="K+_transporter"/>
</dbReference>
<sequence>MLSHLSQGAWLLHHPETADAPFFRSLPSGALYPMVALATVVASQALISAVFALTRQAIQLGYCPPLRIVHTSPGHRGQIYLPGVNGGLMLACVAVVLGFRSSGALAAAYGVAVAGTMAITTVLFAAVVTYYVGWVNVRAQRGGGMPRGLKRLYGVMQRNAYHTPDYFRLPSGQVMELGARVEL</sequence>
<keyword evidence="5" id="KW-1185">Reference proteome</keyword>
<name>A0A1H7XUU3_STIAU</name>
<dbReference type="PANTHER" id="PTHR30540">
    <property type="entry name" value="OSMOTIC STRESS POTASSIUM TRANSPORTER"/>
    <property type="match status" value="1"/>
</dbReference>
<feature type="transmembrane region" description="Helical" evidence="2">
    <location>
        <begin position="79"/>
        <end position="99"/>
    </location>
</feature>
<evidence type="ECO:0000313" key="5">
    <source>
        <dbReference type="Proteomes" id="UP000182719"/>
    </source>
</evidence>
<accession>A0A1H7XUU3</accession>
<feature type="transmembrane region" description="Helical" evidence="2">
    <location>
        <begin position="105"/>
        <end position="132"/>
    </location>
</feature>
<dbReference type="AlphaFoldDB" id="A0A1H7XUU3"/>
<gene>
    <name evidence="4" type="ORF">SAMN05444354_115153</name>
</gene>
<keyword evidence="2" id="KW-1133">Transmembrane helix</keyword>
<dbReference type="GO" id="GO:0015293">
    <property type="term" value="F:symporter activity"/>
    <property type="evidence" value="ECO:0007669"/>
    <property type="project" value="UniProtKB-KW"/>
</dbReference>
<dbReference type="EMBL" id="FOAP01000015">
    <property type="protein sequence ID" value="SEM36759.1"/>
    <property type="molecule type" value="Genomic_DNA"/>
</dbReference>
<dbReference type="GO" id="GO:0016020">
    <property type="term" value="C:membrane"/>
    <property type="evidence" value="ECO:0007669"/>
    <property type="project" value="UniProtKB-SubCell"/>
</dbReference>
<dbReference type="GO" id="GO:0015079">
    <property type="term" value="F:potassium ion transmembrane transporter activity"/>
    <property type="evidence" value="ECO:0007669"/>
    <property type="project" value="InterPro"/>
</dbReference>
<protein>
    <submittedName>
        <fullName evidence="4">KUP system potassium uptake protein</fullName>
    </submittedName>
</protein>
<reference evidence="5" key="1">
    <citation type="submission" date="2016-10" db="EMBL/GenBank/DDBJ databases">
        <authorList>
            <person name="Varghese N."/>
            <person name="Submissions S."/>
        </authorList>
    </citation>
    <scope>NUCLEOTIDE SEQUENCE [LARGE SCALE GENOMIC DNA]</scope>
    <source>
        <strain evidence="5">DSM 17044</strain>
    </source>
</reference>
<feature type="transmembrane region" description="Helical" evidence="2">
    <location>
        <begin position="31"/>
        <end position="58"/>
    </location>
</feature>
<evidence type="ECO:0000256" key="1">
    <source>
        <dbReference type="ARBA" id="ARBA00007019"/>
    </source>
</evidence>
<evidence type="ECO:0000313" key="4">
    <source>
        <dbReference type="EMBL" id="SEM36759.1"/>
    </source>
</evidence>
<comment type="similarity">
    <text evidence="1">Belongs to the HAK/KUP transporter (TC 2.A.72) family.</text>
</comment>
<proteinExistence type="inferred from homology"/>
<dbReference type="PANTHER" id="PTHR30540:SF79">
    <property type="entry name" value="LOW AFFINITY POTASSIUM TRANSPORT SYSTEM PROTEIN KUP"/>
    <property type="match status" value="1"/>
</dbReference>
<keyword evidence="2" id="KW-0812">Transmembrane</keyword>
<organism evidence="4 5">
    <name type="scientific">Stigmatella aurantiaca</name>
    <dbReference type="NCBI Taxonomy" id="41"/>
    <lineage>
        <taxon>Bacteria</taxon>
        <taxon>Pseudomonadati</taxon>
        <taxon>Myxococcota</taxon>
        <taxon>Myxococcia</taxon>
        <taxon>Myxococcales</taxon>
        <taxon>Cystobacterineae</taxon>
        <taxon>Archangiaceae</taxon>
        <taxon>Stigmatella</taxon>
    </lineage>
</organism>